<dbReference type="PANTHER" id="PTHR13504:SF38">
    <property type="entry name" value="FIDO DOMAIN-CONTAINING PROTEIN"/>
    <property type="match status" value="1"/>
</dbReference>
<dbReference type="PROSITE" id="PS51459">
    <property type="entry name" value="FIDO"/>
    <property type="match status" value="1"/>
</dbReference>
<evidence type="ECO:0000256" key="3">
    <source>
        <dbReference type="PIRSR" id="PIRSR640198-3"/>
    </source>
</evidence>
<protein>
    <recommendedName>
        <fullName evidence="4">Fido domain-containing protein</fullName>
    </recommendedName>
</protein>
<dbReference type="PANTHER" id="PTHR13504">
    <property type="entry name" value="FIDO DOMAIN-CONTAINING PROTEIN DDB_G0283145"/>
    <property type="match status" value="1"/>
</dbReference>
<dbReference type="AlphaFoldDB" id="A0A0G0U845"/>
<keyword evidence="2" id="KW-0067">ATP-binding</keyword>
<organism evidence="5 6">
    <name type="scientific">Candidatus Woesebacteria bacterium GW2011_GWB1_41_10</name>
    <dbReference type="NCBI Taxonomy" id="1618577"/>
    <lineage>
        <taxon>Bacteria</taxon>
        <taxon>Candidatus Woeseibacteriota</taxon>
    </lineage>
</organism>
<dbReference type="InterPro" id="IPR003812">
    <property type="entry name" value="Fido"/>
</dbReference>
<feature type="binding site" evidence="2">
    <location>
        <begin position="211"/>
        <end position="212"/>
    </location>
    <ligand>
        <name>ATP</name>
        <dbReference type="ChEBI" id="CHEBI:30616"/>
    </ligand>
</feature>
<dbReference type="SUPFAM" id="SSF140931">
    <property type="entry name" value="Fic-like"/>
    <property type="match status" value="1"/>
</dbReference>
<feature type="domain" description="Fido" evidence="4">
    <location>
        <begin position="97"/>
        <end position="236"/>
    </location>
</feature>
<name>A0A0G0U845_9BACT</name>
<feature type="site" description="Important for autoinhibition of adenylyltransferase activity" evidence="3">
    <location>
        <position position="48"/>
    </location>
</feature>
<sequence>MATTNPIKAKIKTLKAEYDILSKGKESLLKIINESEISESVFNSNAIENSTLTLQETEKILLDLEVSRNISVREVFETKNLARVMEYVKNKAVEIELSKEMILFLHKMLISNINDSIAGRFREKDEYVRIGTYIGTAPEHIEKMIDETLFEYLSGHNNYFIDNITKFHLDFESIHPFIDGNGRIGRVIINYQLIRQGFPNVIIRNKEKKIYYKSFDEYHNSKNTKVMEKILALSLIESLHKRTAYLKGDPIITLADYAKVHNKSVNSLINLARRQTISAFREKGVWKISKSIHI</sequence>
<dbReference type="Gene3D" id="1.10.3290.10">
    <property type="entry name" value="Fido-like domain"/>
    <property type="match status" value="1"/>
</dbReference>
<evidence type="ECO:0000313" key="6">
    <source>
        <dbReference type="Proteomes" id="UP000033858"/>
    </source>
</evidence>
<keyword evidence="2" id="KW-0547">Nucleotide-binding</keyword>
<dbReference type="PATRIC" id="fig|1618577.3.peg.484"/>
<dbReference type="EMBL" id="LCAE01000036">
    <property type="protein sequence ID" value="KKR85168.1"/>
    <property type="molecule type" value="Genomic_DNA"/>
</dbReference>
<dbReference type="Pfam" id="PF02661">
    <property type="entry name" value="Fic"/>
    <property type="match status" value="1"/>
</dbReference>
<evidence type="ECO:0000313" key="5">
    <source>
        <dbReference type="EMBL" id="KKR85168.1"/>
    </source>
</evidence>
<feature type="active site" evidence="1">
    <location>
        <position position="175"/>
    </location>
</feature>
<dbReference type="InterPro" id="IPR036597">
    <property type="entry name" value="Fido-like_dom_sf"/>
</dbReference>
<dbReference type="GO" id="GO:0005524">
    <property type="term" value="F:ATP binding"/>
    <property type="evidence" value="ECO:0007669"/>
    <property type="project" value="UniProtKB-KW"/>
</dbReference>
<dbReference type="Proteomes" id="UP000033858">
    <property type="component" value="Unassembled WGS sequence"/>
</dbReference>
<evidence type="ECO:0000256" key="2">
    <source>
        <dbReference type="PIRSR" id="PIRSR640198-2"/>
    </source>
</evidence>
<accession>A0A0G0U845</accession>
<evidence type="ECO:0000256" key="1">
    <source>
        <dbReference type="PIRSR" id="PIRSR640198-1"/>
    </source>
</evidence>
<comment type="caution">
    <text evidence="5">The sequence shown here is derived from an EMBL/GenBank/DDBJ whole genome shotgun (WGS) entry which is preliminary data.</text>
</comment>
<proteinExistence type="predicted"/>
<evidence type="ECO:0000259" key="4">
    <source>
        <dbReference type="PROSITE" id="PS51459"/>
    </source>
</evidence>
<reference evidence="5 6" key="1">
    <citation type="journal article" date="2015" name="Nature">
        <title>rRNA introns, odd ribosomes, and small enigmatic genomes across a large radiation of phyla.</title>
        <authorList>
            <person name="Brown C.T."/>
            <person name="Hug L.A."/>
            <person name="Thomas B.C."/>
            <person name="Sharon I."/>
            <person name="Castelle C.J."/>
            <person name="Singh A."/>
            <person name="Wilkins M.J."/>
            <person name="Williams K.H."/>
            <person name="Banfield J.F."/>
        </authorList>
    </citation>
    <scope>NUCLEOTIDE SEQUENCE [LARGE SCALE GENOMIC DNA]</scope>
</reference>
<dbReference type="InterPro" id="IPR040198">
    <property type="entry name" value="Fido_containing"/>
</dbReference>
<feature type="binding site" evidence="2">
    <location>
        <begin position="179"/>
        <end position="186"/>
    </location>
    <ligand>
        <name>ATP</name>
        <dbReference type="ChEBI" id="CHEBI:30616"/>
    </ligand>
</feature>
<gene>
    <name evidence="5" type="ORF">UU32_C0036G0004</name>
</gene>